<dbReference type="Proteomes" id="UP000785679">
    <property type="component" value="Unassembled WGS sequence"/>
</dbReference>
<feature type="compositionally biased region" description="Basic and acidic residues" evidence="1">
    <location>
        <begin position="479"/>
        <end position="489"/>
    </location>
</feature>
<gene>
    <name evidence="2" type="ORF">FGO68_gene5181</name>
</gene>
<proteinExistence type="predicted"/>
<evidence type="ECO:0000256" key="1">
    <source>
        <dbReference type="SAM" id="MobiDB-lite"/>
    </source>
</evidence>
<protein>
    <submittedName>
        <fullName evidence="2">Uncharacterized protein</fullName>
    </submittedName>
</protein>
<keyword evidence="3" id="KW-1185">Reference proteome</keyword>
<reference evidence="2" key="1">
    <citation type="submission" date="2019-06" db="EMBL/GenBank/DDBJ databases">
        <authorList>
            <person name="Zheng W."/>
        </authorList>
    </citation>
    <scope>NUCLEOTIDE SEQUENCE</scope>
    <source>
        <strain evidence="2">QDHG01</strain>
    </source>
</reference>
<evidence type="ECO:0000313" key="3">
    <source>
        <dbReference type="Proteomes" id="UP000785679"/>
    </source>
</evidence>
<name>A0A8J8P4S1_HALGN</name>
<organism evidence="2 3">
    <name type="scientific">Halteria grandinella</name>
    <dbReference type="NCBI Taxonomy" id="5974"/>
    <lineage>
        <taxon>Eukaryota</taxon>
        <taxon>Sar</taxon>
        <taxon>Alveolata</taxon>
        <taxon>Ciliophora</taxon>
        <taxon>Intramacronucleata</taxon>
        <taxon>Spirotrichea</taxon>
        <taxon>Stichotrichia</taxon>
        <taxon>Sporadotrichida</taxon>
        <taxon>Halteriidae</taxon>
        <taxon>Halteria</taxon>
    </lineage>
</organism>
<comment type="caution">
    <text evidence="2">The sequence shown here is derived from an EMBL/GenBank/DDBJ whole genome shotgun (WGS) entry which is preliminary data.</text>
</comment>
<feature type="region of interest" description="Disordered" evidence="1">
    <location>
        <begin position="421"/>
        <end position="504"/>
    </location>
</feature>
<feature type="compositionally biased region" description="Polar residues" evidence="1">
    <location>
        <begin position="495"/>
        <end position="504"/>
    </location>
</feature>
<evidence type="ECO:0000313" key="2">
    <source>
        <dbReference type="EMBL" id="TNV85810.1"/>
    </source>
</evidence>
<feature type="compositionally biased region" description="Basic residues" evidence="1">
    <location>
        <begin position="325"/>
        <end position="334"/>
    </location>
</feature>
<feature type="compositionally biased region" description="Basic and acidic residues" evidence="1">
    <location>
        <begin position="453"/>
        <end position="462"/>
    </location>
</feature>
<accession>A0A8J8P4S1</accession>
<feature type="compositionally biased region" description="Basic and acidic residues" evidence="1">
    <location>
        <begin position="422"/>
        <end position="439"/>
    </location>
</feature>
<feature type="compositionally biased region" description="Basic and acidic residues" evidence="1">
    <location>
        <begin position="355"/>
        <end position="376"/>
    </location>
</feature>
<dbReference type="AlphaFoldDB" id="A0A8J8P4S1"/>
<dbReference type="EMBL" id="RRYP01001536">
    <property type="protein sequence ID" value="TNV85810.1"/>
    <property type="molecule type" value="Genomic_DNA"/>
</dbReference>
<feature type="region of interest" description="Disordered" evidence="1">
    <location>
        <begin position="325"/>
        <end position="392"/>
    </location>
</feature>
<sequence length="504" mass="59567">MMIDELQKRVGEYDNERRVLEGKIYQELQRINNHTDTINDKISGLNTSMSQFHRMHDHSLDEMHKLKSIFNDSRDNFSHLCSKLHEDFTHKVNSLVDKTAMIDEVRNLYLMQIEAHKEDMKRLDFKQQKAISELVREKQYIRVSVERNEELSNKRMMQIEMEYQMLKDGWLRIEKDIKVMDLVLEKLLPILSFQQTSQILFAILNNDQEFNKLIDLQSPFYDKMQLDLAESKNRLGFYTNRLEFNRPDIPQFKELPQSSVAAVQKRKSIWNELDLSLMLADDPDSEFQRLQEEGNNELKLPVRMTITEFTALVEIVRMHKKKFKAYEKKSHKRQQASNSATGTKKTSVKQAESSQQRRDTVIIDIKQSRKNSDIKKRLPTKTPRQTAHPELQAIRQGLNQSINEKDESEEQDSDKSAFQQELFERNLGQKEEENRERKVSINKKRKPSSYRTGIEKKSRKQTDAFVIQEIDQQQNNAQEESKLREREDSSDTELPIQQSILNTK</sequence>
<feature type="compositionally biased region" description="Polar residues" evidence="1">
    <location>
        <begin position="335"/>
        <end position="354"/>
    </location>
</feature>